<evidence type="ECO:0000313" key="3">
    <source>
        <dbReference type="Proteomes" id="UP001203687"/>
    </source>
</evidence>
<dbReference type="Proteomes" id="UP001203687">
    <property type="component" value="Unassembled WGS sequence"/>
</dbReference>
<evidence type="ECO:0000313" key="2">
    <source>
        <dbReference type="EMBL" id="MCK8481553.1"/>
    </source>
</evidence>
<keyword evidence="3" id="KW-1185">Reference proteome</keyword>
<reference evidence="2" key="1">
    <citation type="submission" date="2022-04" db="EMBL/GenBank/DDBJ databases">
        <authorList>
            <person name="Ren T."/>
        </authorList>
    </citation>
    <scope>NUCLEOTIDE SEQUENCE</scope>
    <source>
        <strain evidence="2">F63249</strain>
    </source>
</reference>
<name>A0ABT0HB13_9FLAO</name>
<dbReference type="SUPFAM" id="SSF56925">
    <property type="entry name" value="OMPA-like"/>
    <property type="match status" value="1"/>
</dbReference>
<dbReference type="EMBL" id="JALPQF010000013">
    <property type="protein sequence ID" value="MCK8481553.1"/>
    <property type="molecule type" value="Genomic_DNA"/>
</dbReference>
<comment type="caution">
    <text evidence="2">The sequence shown here is derived from an EMBL/GenBank/DDBJ whole genome shotgun (WGS) entry which is preliminary data.</text>
</comment>
<gene>
    <name evidence="2" type="ORF">MUY34_13060</name>
</gene>
<keyword evidence="1" id="KW-0732">Signal</keyword>
<proteinExistence type="predicted"/>
<feature type="chain" id="PRO_5046780575" evidence="1">
    <location>
        <begin position="25"/>
        <end position="225"/>
    </location>
</feature>
<accession>A0ABT0HB13</accession>
<dbReference type="Gene3D" id="2.40.160.20">
    <property type="match status" value="1"/>
</dbReference>
<protein>
    <submittedName>
        <fullName evidence="2">Porin family protein</fullName>
    </submittedName>
</protein>
<organism evidence="2 3">
    <name type="scientific">Psychroserpens algicola</name>
    <dbReference type="NCBI Taxonomy" id="1719034"/>
    <lineage>
        <taxon>Bacteria</taxon>
        <taxon>Pseudomonadati</taxon>
        <taxon>Bacteroidota</taxon>
        <taxon>Flavobacteriia</taxon>
        <taxon>Flavobacteriales</taxon>
        <taxon>Flavobacteriaceae</taxon>
        <taxon>Psychroserpens</taxon>
    </lineage>
</organism>
<feature type="signal peptide" evidence="1">
    <location>
        <begin position="1"/>
        <end position="24"/>
    </location>
</feature>
<evidence type="ECO:0000256" key="1">
    <source>
        <dbReference type="SAM" id="SignalP"/>
    </source>
</evidence>
<dbReference type="InterPro" id="IPR011250">
    <property type="entry name" value="OMP/PagP_B-barrel"/>
</dbReference>
<dbReference type="RefSeq" id="WP_235989309.1">
    <property type="nucleotide sequence ID" value="NZ_JACNMJ010000003.1"/>
</dbReference>
<sequence length="225" mass="25433">MIAQQIRFILLVCTLSLIGFQSYAQDLVNIPEPKTKFYDLRGTNAFDVALGTSVINGDFPDPMFEIYSHFGYKRHLTPHLALDIGYHKFNLAFIDTYNEGFMSFDFNVELLMIPHERFSPYMFAGVGYNASNHFKQSASKVQGGIGLEYVASNKLGLKLYTDYNYVSSDTLDGLEAGASDDTYFRIAFGLNFYFGGAEKKAKILKDHSTEIESNSITDDRNRLKL</sequence>